<name>A0A3M2I494_9GAMM</name>
<feature type="transmembrane region" description="Helical" evidence="1">
    <location>
        <begin position="60"/>
        <end position="82"/>
    </location>
</feature>
<keyword evidence="1" id="KW-1133">Transmembrane helix</keyword>
<dbReference type="Pfam" id="PF11162">
    <property type="entry name" value="DUF2946"/>
    <property type="match status" value="1"/>
</dbReference>
<evidence type="ECO:0000313" key="3">
    <source>
        <dbReference type="Proteomes" id="UP000275012"/>
    </source>
</evidence>
<dbReference type="AlphaFoldDB" id="A0A3M2I494"/>
<organism evidence="2 3">
    <name type="scientific">Solilutibacter pythonis</name>
    <dbReference type="NCBI Taxonomy" id="2483112"/>
    <lineage>
        <taxon>Bacteria</taxon>
        <taxon>Pseudomonadati</taxon>
        <taxon>Pseudomonadota</taxon>
        <taxon>Gammaproteobacteria</taxon>
        <taxon>Lysobacterales</taxon>
        <taxon>Lysobacteraceae</taxon>
        <taxon>Solilutibacter</taxon>
    </lineage>
</organism>
<keyword evidence="3" id="KW-1185">Reference proteome</keyword>
<dbReference type="Proteomes" id="UP000275012">
    <property type="component" value="Unassembled WGS sequence"/>
</dbReference>
<keyword evidence="1" id="KW-0812">Transmembrane</keyword>
<accession>A0A3M2I494</accession>
<evidence type="ECO:0000256" key="1">
    <source>
        <dbReference type="SAM" id="Phobius"/>
    </source>
</evidence>
<gene>
    <name evidence="2" type="ORF">EBB59_01005</name>
</gene>
<comment type="caution">
    <text evidence="2">The sequence shown here is derived from an EMBL/GenBank/DDBJ whole genome shotgun (WGS) entry which is preliminary data.</text>
</comment>
<reference evidence="2 3" key="1">
    <citation type="submission" date="2018-10" db="EMBL/GenBank/DDBJ databases">
        <title>Proposal of Lysobacter pythonis sp. nov. isolated from royal pythons (Python regius).</title>
        <authorList>
            <person name="Hans-Juergen B."/>
            <person name="Huptas C."/>
            <person name="Sandra B."/>
            <person name="Igor L."/>
            <person name="Joachim S."/>
            <person name="Siegfried S."/>
            <person name="Mareike W."/>
            <person name="Peter K."/>
        </authorList>
    </citation>
    <scope>NUCLEOTIDE SEQUENCE [LARGE SCALE GENOMIC DNA]</scope>
    <source>
        <strain evidence="2 3">4284/11</strain>
    </source>
</reference>
<proteinExistence type="predicted"/>
<keyword evidence="1" id="KW-0472">Membrane</keyword>
<sequence>MAGVQRLHVRDVWNCLLRHWTARKYGSSIAVGVFCISTHPGKKRNDMRFRRLLRHRMHRFGTIAVALAFLLQTFAVASMPLASISADKESIVICTGTGMKTVPLSGFGIDIDQDQQDAGTMSSGGMCALCPLVHGIAIPPSPAFIPATDLNTHAPQAPPVERLLAEGFRTTHQARAPPSNV</sequence>
<dbReference type="EMBL" id="RFLY01000001">
    <property type="protein sequence ID" value="RMH94903.1"/>
    <property type="molecule type" value="Genomic_DNA"/>
</dbReference>
<dbReference type="InterPro" id="IPR021333">
    <property type="entry name" value="DUF2946"/>
</dbReference>
<evidence type="ECO:0000313" key="2">
    <source>
        <dbReference type="EMBL" id="RMH94903.1"/>
    </source>
</evidence>
<protein>
    <submittedName>
        <fullName evidence="2">DUF2946 domain-containing protein</fullName>
    </submittedName>
</protein>